<keyword evidence="8 10" id="KW-0717">Septation</keyword>
<dbReference type="InterPro" id="IPR030393">
    <property type="entry name" value="G_ENGB_dom"/>
</dbReference>
<evidence type="ECO:0000256" key="7">
    <source>
        <dbReference type="ARBA" id="ARBA00023134"/>
    </source>
</evidence>
<name>A0A095X546_9FIRM</name>
<keyword evidence="6" id="KW-0460">Magnesium</keyword>
<evidence type="ECO:0000256" key="4">
    <source>
        <dbReference type="ARBA" id="ARBA00022723"/>
    </source>
</evidence>
<dbReference type="GO" id="GO:0005829">
    <property type="term" value="C:cytosol"/>
    <property type="evidence" value="ECO:0007669"/>
    <property type="project" value="TreeGrafter"/>
</dbReference>
<dbReference type="Pfam" id="PF01926">
    <property type="entry name" value="MMR_HSR1"/>
    <property type="match status" value="1"/>
</dbReference>
<dbReference type="OrthoDB" id="9804921at2"/>
<evidence type="ECO:0000256" key="3">
    <source>
        <dbReference type="ARBA" id="ARBA00022618"/>
    </source>
</evidence>
<dbReference type="SUPFAM" id="SSF52540">
    <property type="entry name" value="P-loop containing nucleoside triphosphate hydrolases"/>
    <property type="match status" value="1"/>
</dbReference>
<evidence type="ECO:0000256" key="8">
    <source>
        <dbReference type="ARBA" id="ARBA00023210"/>
    </source>
</evidence>
<keyword evidence="9 10" id="KW-0131">Cell cycle</keyword>
<organism evidence="12 13">
    <name type="scientific">Anaerococcus lactolyticus S7-1-13</name>
    <dbReference type="NCBI Taxonomy" id="1284686"/>
    <lineage>
        <taxon>Bacteria</taxon>
        <taxon>Bacillati</taxon>
        <taxon>Bacillota</taxon>
        <taxon>Tissierellia</taxon>
        <taxon>Tissierellales</taxon>
        <taxon>Peptoniphilaceae</taxon>
        <taxon>Anaerococcus</taxon>
    </lineage>
</organism>
<dbReference type="Proteomes" id="UP000029579">
    <property type="component" value="Unassembled WGS sequence"/>
</dbReference>
<evidence type="ECO:0000256" key="1">
    <source>
        <dbReference type="ARBA" id="ARBA00001946"/>
    </source>
</evidence>
<dbReference type="EMBL" id="JRMW01000025">
    <property type="protein sequence ID" value="KGF04781.1"/>
    <property type="molecule type" value="Genomic_DNA"/>
</dbReference>
<comment type="similarity">
    <text evidence="2 10">Belongs to the TRAFAC class TrmE-Era-EngA-EngB-Septin-like GTPase superfamily. EngB GTPase family.</text>
</comment>
<keyword evidence="7 10" id="KW-0342">GTP-binding</keyword>
<dbReference type="GO" id="GO:0000917">
    <property type="term" value="P:division septum assembly"/>
    <property type="evidence" value="ECO:0007669"/>
    <property type="project" value="UniProtKB-KW"/>
</dbReference>
<evidence type="ECO:0000256" key="10">
    <source>
        <dbReference type="HAMAP-Rule" id="MF_00321"/>
    </source>
</evidence>
<dbReference type="PANTHER" id="PTHR11649">
    <property type="entry name" value="MSS1/TRME-RELATED GTP-BINDING PROTEIN"/>
    <property type="match status" value="1"/>
</dbReference>
<keyword evidence="5 10" id="KW-0547">Nucleotide-binding</keyword>
<evidence type="ECO:0000313" key="13">
    <source>
        <dbReference type="Proteomes" id="UP000029579"/>
    </source>
</evidence>
<feature type="domain" description="EngB-type G" evidence="11">
    <location>
        <begin position="22"/>
        <end position="195"/>
    </location>
</feature>
<evidence type="ECO:0000259" key="11">
    <source>
        <dbReference type="PROSITE" id="PS51706"/>
    </source>
</evidence>
<accession>A0A095X546</accession>
<protein>
    <recommendedName>
        <fullName evidence="10">Probable GTP-binding protein EngB</fullName>
    </recommendedName>
</protein>
<gene>
    <name evidence="10" type="primary">engB</name>
    <name evidence="12" type="ORF">HMPREF1630_02960</name>
</gene>
<dbReference type="Gene3D" id="3.40.50.300">
    <property type="entry name" value="P-loop containing nucleotide triphosphate hydrolases"/>
    <property type="match status" value="1"/>
</dbReference>
<evidence type="ECO:0000256" key="5">
    <source>
        <dbReference type="ARBA" id="ARBA00022741"/>
    </source>
</evidence>
<dbReference type="GO" id="GO:0005525">
    <property type="term" value="F:GTP binding"/>
    <property type="evidence" value="ECO:0007669"/>
    <property type="project" value="UniProtKB-UniRule"/>
</dbReference>
<dbReference type="InterPro" id="IPR006073">
    <property type="entry name" value="GTP-bd"/>
</dbReference>
<comment type="caution">
    <text evidence="12">The sequence shown here is derived from an EMBL/GenBank/DDBJ whole genome shotgun (WGS) entry which is preliminary data.</text>
</comment>
<dbReference type="HAMAP" id="MF_00321">
    <property type="entry name" value="GTPase_EngB"/>
    <property type="match status" value="1"/>
</dbReference>
<reference evidence="12 13" key="1">
    <citation type="submission" date="2014-07" db="EMBL/GenBank/DDBJ databases">
        <authorList>
            <person name="McCorrison J."/>
            <person name="Sanka R."/>
            <person name="Torralba M."/>
            <person name="Gillis M."/>
            <person name="Haft D.H."/>
            <person name="Methe B."/>
            <person name="Sutton G."/>
            <person name="Nelson K.E."/>
        </authorList>
    </citation>
    <scope>NUCLEOTIDE SEQUENCE [LARGE SCALE GENOMIC DNA]</scope>
    <source>
        <strain evidence="12 13">S7-1-13</strain>
    </source>
</reference>
<comment type="cofactor">
    <cofactor evidence="1">
        <name>Mg(2+)</name>
        <dbReference type="ChEBI" id="CHEBI:18420"/>
    </cofactor>
</comment>
<dbReference type="InterPro" id="IPR027417">
    <property type="entry name" value="P-loop_NTPase"/>
</dbReference>
<evidence type="ECO:0000256" key="9">
    <source>
        <dbReference type="ARBA" id="ARBA00023306"/>
    </source>
</evidence>
<evidence type="ECO:0000256" key="2">
    <source>
        <dbReference type="ARBA" id="ARBA00009638"/>
    </source>
</evidence>
<dbReference type="CDD" id="cd01876">
    <property type="entry name" value="YihA_EngB"/>
    <property type="match status" value="1"/>
</dbReference>
<evidence type="ECO:0000256" key="6">
    <source>
        <dbReference type="ARBA" id="ARBA00022842"/>
    </source>
</evidence>
<keyword evidence="4" id="KW-0479">Metal-binding</keyword>
<dbReference type="InterPro" id="IPR019987">
    <property type="entry name" value="GTP-bd_ribosome_bio_YsxC"/>
</dbReference>
<dbReference type="NCBIfam" id="TIGR03598">
    <property type="entry name" value="GTPase_YsxC"/>
    <property type="match status" value="1"/>
</dbReference>
<comment type="function">
    <text evidence="10">Necessary for normal cell division and for the maintenance of normal septation.</text>
</comment>
<dbReference type="eggNOG" id="COG0218">
    <property type="taxonomic scope" value="Bacteria"/>
</dbReference>
<dbReference type="GO" id="GO:0046872">
    <property type="term" value="F:metal ion binding"/>
    <property type="evidence" value="ECO:0007669"/>
    <property type="project" value="UniProtKB-KW"/>
</dbReference>
<proteinExistence type="inferred from homology"/>
<dbReference type="RefSeq" id="WP_037326874.1">
    <property type="nucleotide sequence ID" value="NZ_JRMW01000025.1"/>
</dbReference>
<dbReference type="FunFam" id="3.40.50.300:FF:000098">
    <property type="entry name" value="Probable GTP-binding protein EngB"/>
    <property type="match status" value="1"/>
</dbReference>
<evidence type="ECO:0000313" key="12">
    <source>
        <dbReference type="EMBL" id="KGF04781.1"/>
    </source>
</evidence>
<sequence length="195" mass="22440">MKIKNIELEQVAGFKAQWPKDALPEIAFVGRSNVGKSSFINSFSNRKAIAKISSKPGKTRTINFYRANDTFRLVDLPGYGFAKVSKAEKAKWDKLINEYLHDRENLKEVFLIVDIRHEPTALDKQMYEWIIDSGYMGFVIATKFDKISKGQIQKHIKQIKKKLEIEDEGLIFAYSSETKHNKDVLEEQVEVIINA</sequence>
<keyword evidence="3 10" id="KW-0132">Cell division</keyword>
<dbReference type="AlphaFoldDB" id="A0A095X546"/>
<dbReference type="PROSITE" id="PS51706">
    <property type="entry name" value="G_ENGB"/>
    <property type="match status" value="1"/>
</dbReference>
<dbReference type="PANTHER" id="PTHR11649:SF13">
    <property type="entry name" value="ENGB-TYPE G DOMAIN-CONTAINING PROTEIN"/>
    <property type="match status" value="1"/>
</dbReference>